<dbReference type="PhylomeDB" id="A0A060TFV9"/>
<dbReference type="EMBL" id="HG937694">
    <property type="protein sequence ID" value="CDP38071.1"/>
    <property type="molecule type" value="Genomic_DNA"/>
</dbReference>
<dbReference type="InterPro" id="IPR011032">
    <property type="entry name" value="GroES-like_sf"/>
</dbReference>
<feature type="domain" description="Enoyl reductase (ER)" evidence="1">
    <location>
        <begin position="45"/>
        <end position="380"/>
    </location>
</feature>
<dbReference type="Gene3D" id="3.90.180.10">
    <property type="entry name" value="Medium-chain alcohol dehydrogenases, catalytic domain"/>
    <property type="match status" value="1"/>
</dbReference>
<dbReference type="InterPro" id="IPR052711">
    <property type="entry name" value="Zinc_ADH-like"/>
</dbReference>
<reference evidence="2" key="2">
    <citation type="submission" date="2014-06" db="EMBL/GenBank/DDBJ databases">
        <title>The complete genome of Blastobotrys (Arxula) adeninivorans LS3 - a yeast of biotechnological interest.</title>
        <authorList>
            <person name="Kunze G."/>
            <person name="Gaillardin C."/>
            <person name="Czernicka M."/>
            <person name="Durrens P."/>
            <person name="Martin T."/>
            <person name="Boer E."/>
            <person name="Gabaldon T."/>
            <person name="Cruz J."/>
            <person name="Talla E."/>
            <person name="Marck C."/>
            <person name="Goffeau A."/>
            <person name="Barbe V."/>
            <person name="Baret P."/>
            <person name="Baronian K."/>
            <person name="Beier S."/>
            <person name="Bleykasten C."/>
            <person name="Bode R."/>
            <person name="Casaregola S."/>
            <person name="Despons L."/>
            <person name="Fairhead C."/>
            <person name="Giersberg M."/>
            <person name="Gierski P."/>
            <person name="Hahnel U."/>
            <person name="Hartmann A."/>
            <person name="Jankowska D."/>
            <person name="Jubin C."/>
            <person name="Jung P."/>
            <person name="Lafontaine I."/>
            <person name="Leh-Louis V."/>
            <person name="Lemaire M."/>
            <person name="Marcet-Houben M."/>
            <person name="Mascher M."/>
            <person name="Morel G."/>
            <person name="Richard G.-F."/>
            <person name="Riechen J."/>
            <person name="Sacerdot C."/>
            <person name="Sarkar A."/>
            <person name="Savel G."/>
            <person name="Schacherer J."/>
            <person name="Sherman D."/>
            <person name="Straub M.-L."/>
            <person name="Stein N."/>
            <person name="Thierry A."/>
            <person name="Trautwein-Schult A."/>
            <person name="Westhof E."/>
            <person name="Worch S."/>
            <person name="Dujon B."/>
            <person name="Souciet J.-L."/>
            <person name="Wincker P."/>
            <person name="Scholz U."/>
            <person name="Neuveglise N."/>
        </authorList>
    </citation>
    <scope>NUCLEOTIDE SEQUENCE</scope>
    <source>
        <strain evidence="2">LS3</strain>
    </source>
</reference>
<accession>A0A060TFV9</accession>
<evidence type="ECO:0000313" key="2">
    <source>
        <dbReference type="EMBL" id="CDP38071.1"/>
    </source>
</evidence>
<dbReference type="InterPro" id="IPR036291">
    <property type="entry name" value="NAD(P)-bd_dom_sf"/>
</dbReference>
<dbReference type="InterPro" id="IPR013149">
    <property type="entry name" value="ADH-like_C"/>
</dbReference>
<proteinExistence type="predicted"/>
<dbReference type="Pfam" id="PF00107">
    <property type="entry name" value="ADH_zinc_N"/>
    <property type="match status" value="1"/>
</dbReference>
<dbReference type="SUPFAM" id="SSF50129">
    <property type="entry name" value="GroES-like"/>
    <property type="match status" value="1"/>
</dbReference>
<protein>
    <submittedName>
        <fullName evidence="2">ARAD1D26158p</fullName>
    </submittedName>
</protein>
<dbReference type="Pfam" id="PF08240">
    <property type="entry name" value="ADH_N"/>
    <property type="match status" value="1"/>
</dbReference>
<evidence type="ECO:0000259" key="1">
    <source>
        <dbReference type="SMART" id="SM00829"/>
    </source>
</evidence>
<dbReference type="AlphaFoldDB" id="A0A060TFV9"/>
<dbReference type="CDD" id="cd08276">
    <property type="entry name" value="MDR7"/>
    <property type="match status" value="1"/>
</dbReference>
<reference evidence="2" key="1">
    <citation type="submission" date="2014-02" db="EMBL/GenBank/DDBJ databases">
        <authorList>
            <person name="Genoscope - CEA"/>
        </authorList>
    </citation>
    <scope>NUCLEOTIDE SEQUENCE</scope>
    <source>
        <strain evidence="2">LS3</strain>
    </source>
</reference>
<gene>
    <name evidence="2" type="ORF">GNLVRS02_ARAD1D26158g</name>
</gene>
<dbReference type="Gene3D" id="3.40.50.720">
    <property type="entry name" value="NAD(P)-binding Rossmann-like Domain"/>
    <property type="match status" value="1"/>
</dbReference>
<dbReference type="InterPro" id="IPR020843">
    <property type="entry name" value="ER"/>
</dbReference>
<sequence length="382" mass="41059">MSALVSRFPICQSSGYKWRKIAKTQLAMSSQIPSQHTVYRLDKPGSPQGIVAHTEAVPQLAPHEVLIQNKAVSLNFRDIIIPKGLYPKDIGDLTGRVLCSDAAGIVVAVGSSVPASRAKVGDHVITNFTPDHQYGPYKISEYVDLGGDTEGTLREYINLPATAITKIRPDSPLSWGEKASLVCAGVTAWNGLYGKDKLQPGQTVLCLGTGGVSLTALAIAKAAGAVTIVTSSSDEKLQKVQKELGVDHIVNYKTTPNWGKKVWEITGGHGADFVLENGGPGTLIESLDAVAYGGTVSLIGVISIKADKELMEYYAKIMTKNLVVRGIFVGSHELSEQLARFVNEKDLRIHVDAEFDHKDGGVLKAFDTLESQKHVGKVVINF</sequence>
<dbReference type="InterPro" id="IPR013154">
    <property type="entry name" value="ADH-like_N"/>
</dbReference>
<organism evidence="2">
    <name type="scientific">Blastobotrys adeninivorans</name>
    <name type="common">Yeast</name>
    <name type="synonym">Arxula adeninivorans</name>
    <dbReference type="NCBI Taxonomy" id="409370"/>
    <lineage>
        <taxon>Eukaryota</taxon>
        <taxon>Fungi</taxon>
        <taxon>Dikarya</taxon>
        <taxon>Ascomycota</taxon>
        <taxon>Saccharomycotina</taxon>
        <taxon>Dipodascomycetes</taxon>
        <taxon>Dipodascales</taxon>
        <taxon>Trichomonascaceae</taxon>
        <taxon>Blastobotrys</taxon>
    </lineage>
</organism>
<dbReference type="PANTHER" id="PTHR45033">
    <property type="match status" value="1"/>
</dbReference>
<dbReference type="SMART" id="SM00829">
    <property type="entry name" value="PKS_ER"/>
    <property type="match status" value="1"/>
</dbReference>
<dbReference type="SUPFAM" id="SSF51735">
    <property type="entry name" value="NAD(P)-binding Rossmann-fold domains"/>
    <property type="match status" value="1"/>
</dbReference>
<dbReference type="GO" id="GO:0016491">
    <property type="term" value="F:oxidoreductase activity"/>
    <property type="evidence" value="ECO:0007669"/>
    <property type="project" value="InterPro"/>
</dbReference>
<name>A0A060TFV9_BLAAD</name>
<dbReference type="PANTHER" id="PTHR45033:SF2">
    <property type="entry name" value="ZINC-TYPE ALCOHOL DEHYDROGENASE-LIKE PROTEIN C1773.06C"/>
    <property type="match status" value="1"/>
</dbReference>